<dbReference type="PANTHER" id="PTHR43639">
    <property type="entry name" value="OXIDOREDUCTASE, SHORT-CHAIN DEHYDROGENASE/REDUCTASE FAMILY (AFU_ORTHOLOGUE AFUA_5G02870)"/>
    <property type="match status" value="1"/>
</dbReference>
<protein>
    <submittedName>
        <fullName evidence="3">Oxidoreductase, short-chain dehydrogenase/reductase family</fullName>
    </submittedName>
</protein>
<dbReference type="CDD" id="cd05233">
    <property type="entry name" value="SDR_c"/>
    <property type="match status" value="1"/>
</dbReference>
<proteinExistence type="inferred from homology"/>
<dbReference type="EMBL" id="CABO01000025">
    <property type="protein sequence ID" value="CBI01821.1"/>
    <property type="molecule type" value="Genomic_DNA"/>
</dbReference>
<dbReference type="PANTHER" id="PTHR43639:SF1">
    <property type="entry name" value="SHORT-CHAIN DEHYDROGENASE_REDUCTASE FAMILY PROTEIN"/>
    <property type="match status" value="1"/>
</dbReference>
<dbReference type="InterPro" id="IPR036291">
    <property type="entry name" value="NAD(P)-bd_dom_sf"/>
</dbReference>
<name>E6Q3R0_9ZZZZ</name>
<sequence>MRFTNKTCIVTGGGSGIGMAACLQFAREGARVVVADLHVESAQTTVDSIVAAGGTALAVAVDVGNSAQVQAVIAKTVAAYGPIDAIVNDAAMMTFTPIVDIAEADFFHVIATNLGSVFYFCKYGVPHMNDGGAIVNLSSVHAHATTANVVPYASSKGAIEAFTRGLSIELTARKIRVNAVAPGAVDTPMLWNNPNVKSGAEKVTGAIGKPEDLAAAICFLASSEAAFVNGTTLVVDGGRLANL</sequence>
<organism evidence="3">
    <name type="scientific">mine drainage metagenome</name>
    <dbReference type="NCBI Taxonomy" id="410659"/>
    <lineage>
        <taxon>unclassified sequences</taxon>
        <taxon>metagenomes</taxon>
        <taxon>ecological metagenomes</taxon>
    </lineage>
</organism>
<dbReference type="PRINTS" id="PR00080">
    <property type="entry name" value="SDRFAMILY"/>
</dbReference>
<comment type="caution">
    <text evidence="3">The sequence shown here is derived from an EMBL/GenBank/DDBJ whole genome shotgun (WGS) entry which is preliminary data.</text>
</comment>
<dbReference type="PROSITE" id="PS00061">
    <property type="entry name" value="ADH_SHORT"/>
    <property type="match status" value="1"/>
</dbReference>
<dbReference type="SUPFAM" id="SSF51735">
    <property type="entry name" value="NAD(P)-binding Rossmann-fold domains"/>
    <property type="match status" value="1"/>
</dbReference>
<evidence type="ECO:0000256" key="2">
    <source>
        <dbReference type="ARBA" id="ARBA00023002"/>
    </source>
</evidence>
<dbReference type="InterPro" id="IPR002347">
    <property type="entry name" value="SDR_fam"/>
</dbReference>
<dbReference type="PRINTS" id="PR00081">
    <property type="entry name" value="GDHRDH"/>
</dbReference>
<evidence type="ECO:0000313" key="3">
    <source>
        <dbReference type="EMBL" id="CBI01821.1"/>
    </source>
</evidence>
<dbReference type="Pfam" id="PF13561">
    <property type="entry name" value="adh_short_C2"/>
    <property type="match status" value="1"/>
</dbReference>
<keyword evidence="2" id="KW-0560">Oxidoreductase</keyword>
<accession>E6Q3R0</accession>
<dbReference type="FunFam" id="3.40.50.720:FF:000084">
    <property type="entry name" value="Short-chain dehydrogenase reductase"/>
    <property type="match status" value="1"/>
</dbReference>
<comment type="similarity">
    <text evidence="1">Belongs to the short-chain dehydrogenases/reductases (SDR) family.</text>
</comment>
<evidence type="ECO:0000256" key="1">
    <source>
        <dbReference type="ARBA" id="ARBA00006484"/>
    </source>
</evidence>
<dbReference type="AlphaFoldDB" id="E6Q3R0"/>
<gene>
    <name evidence="3" type="ORF">CARN4_0813</name>
</gene>
<reference evidence="3" key="1">
    <citation type="submission" date="2009-10" db="EMBL/GenBank/DDBJ databases">
        <title>Diversity of trophic interactions inside an arsenic-rich microbial ecosystem.</title>
        <authorList>
            <person name="Bertin P.N."/>
            <person name="Heinrich-Salmeron A."/>
            <person name="Pelletier E."/>
            <person name="Goulhen-Chollet F."/>
            <person name="Arsene-Ploetze F."/>
            <person name="Gallien S."/>
            <person name="Calteau A."/>
            <person name="Vallenet D."/>
            <person name="Casiot C."/>
            <person name="Chane-Woon-Ming B."/>
            <person name="Giloteaux L."/>
            <person name="Barakat M."/>
            <person name="Bonnefoy V."/>
            <person name="Bruneel O."/>
            <person name="Chandler M."/>
            <person name="Cleiss J."/>
            <person name="Duran R."/>
            <person name="Elbaz-Poulichet F."/>
            <person name="Fonknechten N."/>
            <person name="Lauga B."/>
            <person name="Mornico D."/>
            <person name="Ortet P."/>
            <person name="Schaeffer C."/>
            <person name="Siguier P."/>
            <person name="Alexander Thil Smith A."/>
            <person name="Van Dorsselaer A."/>
            <person name="Weissenbach J."/>
            <person name="Medigue C."/>
            <person name="Le Paslier D."/>
        </authorList>
    </citation>
    <scope>NUCLEOTIDE SEQUENCE</scope>
</reference>
<dbReference type="GO" id="GO:0016491">
    <property type="term" value="F:oxidoreductase activity"/>
    <property type="evidence" value="ECO:0007669"/>
    <property type="project" value="UniProtKB-KW"/>
</dbReference>
<dbReference type="PROSITE" id="PS51257">
    <property type="entry name" value="PROKAR_LIPOPROTEIN"/>
    <property type="match status" value="1"/>
</dbReference>
<dbReference type="Gene3D" id="3.40.50.720">
    <property type="entry name" value="NAD(P)-binding Rossmann-like Domain"/>
    <property type="match status" value="1"/>
</dbReference>
<dbReference type="InterPro" id="IPR020904">
    <property type="entry name" value="Sc_DH/Rdtase_CS"/>
</dbReference>